<feature type="domain" description="Macro" evidence="3">
    <location>
        <begin position="1"/>
        <end position="149"/>
    </location>
</feature>
<evidence type="ECO:0000256" key="1">
    <source>
        <dbReference type="ARBA" id="ARBA00035885"/>
    </source>
</evidence>
<dbReference type="EMBL" id="JBHTOM010000005">
    <property type="protein sequence ID" value="MFD1549066.1"/>
    <property type="molecule type" value="Genomic_DNA"/>
</dbReference>
<dbReference type="InterPro" id="IPR002589">
    <property type="entry name" value="Macro_dom"/>
</dbReference>
<evidence type="ECO:0000313" key="5">
    <source>
        <dbReference type="Proteomes" id="UP001597195"/>
    </source>
</evidence>
<dbReference type="SMART" id="SM00506">
    <property type="entry name" value="A1pp"/>
    <property type="match status" value="1"/>
</dbReference>
<dbReference type="RefSeq" id="WP_125700673.1">
    <property type="nucleotide sequence ID" value="NZ_JBHTOM010000005.1"/>
</dbReference>
<dbReference type="Pfam" id="PF01661">
    <property type="entry name" value="Macro"/>
    <property type="match status" value="1"/>
</dbReference>
<dbReference type="Gene3D" id="3.40.220.10">
    <property type="entry name" value="Leucine Aminopeptidase, subunit E, domain 1"/>
    <property type="match status" value="1"/>
</dbReference>
<name>A0ABW4H322_9LACO</name>
<evidence type="ECO:0000259" key="3">
    <source>
        <dbReference type="PROSITE" id="PS51154"/>
    </source>
</evidence>
<dbReference type="PANTHER" id="PTHR12521:SF0">
    <property type="entry name" value="ADP-RIBOSE GLYCOHYDROLASE OARD1"/>
    <property type="match status" value="1"/>
</dbReference>
<comment type="catalytic activity">
    <reaction evidence="1">
        <text>an N-(ADP-alpha-D-ribosyl)-thymidine in DNA + H2O = a thymidine in DNA + ADP-D-ribose</text>
        <dbReference type="Rhea" id="RHEA:71655"/>
        <dbReference type="Rhea" id="RHEA-COMP:13556"/>
        <dbReference type="Rhea" id="RHEA-COMP:18051"/>
        <dbReference type="ChEBI" id="CHEBI:15377"/>
        <dbReference type="ChEBI" id="CHEBI:57967"/>
        <dbReference type="ChEBI" id="CHEBI:137386"/>
        <dbReference type="ChEBI" id="CHEBI:191199"/>
    </reaction>
    <physiologicalReaction direction="left-to-right" evidence="1">
        <dbReference type="Rhea" id="RHEA:71656"/>
    </physiologicalReaction>
</comment>
<evidence type="ECO:0000313" key="4">
    <source>
        <dbReference type="EMBL" id="MFD1549066.1"/>
    </source>
</evidence>
<dbReference type="SUPFAM" id="SSF52949">
    <property type="entry name" value="Macro domain-like"/>
    <property type="match status" value="1"/>
</dbReference>
<reference evidence="5" key="1">
    <citation type="journal article" date="2019" name="Int. J. Syst. Evol. Microbiol.">
        <title>The Global Catalogue of Microorganisms (GCM) 10K type strain sequencing project: providing services to taxonomists for standard genome sequencing and annotation.</title>
        <authorList>
            <consortium name="The Broad Institute Genomics Platform"/>
            <consortium name="The Broad Institute Genome Sequencing Center for Infectious Disease"/>
            <person name="Wu L."/>
            <person name="Ma J."/>
        </authorList>
    </citation>
    <scope>NUCLEOTIDE SEQUENCE [LARGE SCALE GENOMIC DNA]</scope>
    <source>
        <strain evidence="5">CCM 8906</strain>
    </source>
</reference>
<organism evidence="4 5">
    <name type="scientific">Levilactobacillus fuyuanensis</name>
    <dbReference type="NCBI Taxonomy" id="2486022"/>
    <lineage>
        <taxon>Bacteria</taxon>
        <taxon>Bacillati</taxon>
        <taxon>Bacillota</taxon>
        <taxon>Bacilli</taxon>
        <taxon>Lactobacillales</taxon>
        <taxon>Lactobacillaceae</taxon>
        <taxon>Levilactobacillus</taxon>
    </lineage>
</organism>
<dbReference type="InterPro" id="IPR043472">
    <property type="entry name" value="Macro_dom-like"/>
</dbReference>
<keyword evidence="5" id="KW-1185">Reference proteome</keyword>
<accession>A0ABW4H322</accession>
<evidence type="ECO:0000256" key="2">
    <source>
        <dbReference type="SAM" id="Coils"/>
    </source>
</evidence>
<protein>
    <submittedName>
        <fullName evidence="4">Macro domain-containing protein</fullName>
    </submittedName>
</protein>
<dbReference type="Proteomes" id="UP001597195">
    <property type="component" value="Unassembled WGS sequence"/>
</dbReference>
<comment type="caution">
    <text evidence="4">The sequence shown here is derived from an EMBL/GenBank/DDBJ whole genome shotgun (WGS) entry which is preliminary data.</text>
</comment>
<dbReference type="InterPro" id="IPR050892">
    <property type="entry name" value="ADP-ribose_metab_enzymes"/>
</dbReference>
<proteinExistence type="predicted"/>
<dbReference type="CDD" id="cd02901">
    <property type="entry name" value="Macro_Poa1p-like"/>
    <property type="match status" value="1"/>
</dbReference>
<dbReference type="PROSITE" id="PS51154">
    <property type="entry name" value="MACRO"/>
    <property type="match status" value="1"/>
</dbReference>
<keyword evidence="2" id="KW-0175">Coiled coil</keyword>
<gene>
    <name evidence="4" type="ORF">ACFQ5T_05115</name>
</gene>
<dbReference type="PANTHER" id="PTHR12521">
    <property type="entry name" value="PROTEIN C6ORF130"/>
    <property type="match status" value="1"/>
</dbReference>
<sequence length="315" mass="36529">MLIYLKTSLFESPAQVLVNTVNTVGVMGKGIALEFKKMYPQMFTEYRQLCEAKKLTVGKLWLYKTDNKWILNFPTKENWRNRSKLDYIEAGLQKFVDTYQEKKIKSIAFPQLGVGNGGLNWEDEVQPLMEKYLRKLPINVYIHLYDRQTSEPEFKNPSEMKTWLEKEPAMLSVAEFKEELKQQLSNNLGEVDRKVELVDEQPTPFLDETAVTFMTIEGKRHERYAISQADMTDFWTRLRRQGVIVPTELPQEVHRNHDEGLFRALVAKLPYIKILPAAWQGREVEVVVLNQSQLPMLTVKKPDADSQMISGRGIG</sequence>
<feature type="coiled-coil region" evidence="2">
    <location>
        <begin position="174"/>
        <end position="201"/>
    </location>
</feature>